<sequence length="61" mass="6808">MREQSTGKRLLSALALALLAGFLVYIANPVKLLKTDLRTDAKQFVLSIRYGSHLIDQVGHR</sequence>
<accession>A0ABV0BBI6</accession>
<dbReference type="RefSeq" id="WP_346246740.1">
    <property type="nucleotide sequence ID" value="NZ_JBDIZK010000006.1"/>
</dbReference>
<dbReference type="EMBL" id="JBDIZK010000006">
    <property type="protein sequence ID" value="MEN3747732.1"/>
    <property type="molecule type" value="Genomic_DNA"/>
</dbReference>
<reference evidence="1 2" key="1">
    <citation type="submission" date="2024-05" db="EMBL/GenBank/DDBJ databases">
        <title>Sphingomonas sp. HF-S3 16S ribosomal RNA gene Genome sequencing and assembly.</title>
        <authorList>
            <person name="Lee H."/>
        </authorList>
    </citation>
    <scope>NUCLEOTIDE SEQUENCE [LARGE SCALE GENOMIC DNA]</scope>
    <source>
        <strain evidence="1 2">HF-S3</strain>
    </source>
</reference>
<dbReference type="Proteomes" id="UP001427805">
    <property type="component" value="Unassembled WGS sequence"/>
</dbReference>
<evidence type="ECO:0000313" key="1">
    <source>
        <dbReference type="EMBL" id="MEN3747732.1"/>
    </source>
</evidence>
<organism evidence="1 2">
    <name type="scientific">Sphingomonas rustica</name>
    <dbReference type="NCBI Taxonomy" id="3103142"/>
    <lineage>
        <taxon>Bacteria</taxon>
        <taxon>Pseudomonadati</taxon>
        <taxon>Pseudomonadota</taxon>
        <taxon>Alphaproteobacteria</taxon>
        <taxon>Sphingomonadales</taxon>
        <taxon>Sphingomonadaceae</taxon>
        <taxon>Sphingomonas</taxon>
    </lineage>
</organism>
<keyword evidence="2" id="KW-1185">Reference proteome</keyword>
<evidence type="ECO:0000313" key="2">
    <source>
        <dbReference type="Proteomes" id="UP001427805"/>
    </source>
</evidence>
<comment type="caution">
    <text evidence="1">The sequence shown here is derived from an EMBL/GenBank/DDBJ whole genome shotgun (WGS) entry which is preliminary data.</text>
</comment>
<gene>
    <name evidence="1" type="ORF">TPR58_11185</name>
</gene>
<proteinExistence type="predicted"/>
<protein>
    <submittedName>
        <fullName evidence="1">Uncharacterized protein</fullName>
    </submittedName>
</protein>
<name>A0ABV0BBI6_9SPHN</name>